<organism evidence="18 19">
    <name type="scientific">Fonticella tunisiensis</name>
    <dbReference type="NCBI Taxonomy" id="1096341"/>
    <lineage>
        <taxon>Bacteria</taxon>
        <taxon>Bacillati</taxon>
        <taxon>Bacillota</taxon>
        <taxon>Clostridia</taxon>
        <taxon>Eubacteriales</taxon>
        <taxon>Clostridiaceae</taxon>
        <taxon>Fonticella</taxon>
    </lineage>
</organism>
<name>A0A4R7KBR7_9CLOT</name>
<dbReference type="EMBL" id="SOAZ01000027">
    <property type="protein sequence ID" value="TDT50540.1"/>
    <property type="molecule type" value="Genomic_DNA"/>
</dbReference>
<dbReference type="GO" id="GO:0009252">
    <property type="term" value="P:peptidoglycan biosynthetic process"/>
    <property type="evidence" value="ECO:0007669"/>
    <property type="project" value="UniProtKB-KW"/>
</dbReference>
<dbReference type="NCBIfam" id="NF001389">
    <property type="entry name" value="PRK00281.1-2"/>
    <property type="match status" value="1"/>
</dbReference>
<comment type="function">
    <text evidence="17">Catalyzes the dephosphorylation of undecaprenyl diphosphate (UPP). Confers resistance to bacitracin.</text>
</comment>
<evidence type="ECO:0000256" key="4">
    <source>
        <dbReference type="ARBA" id="ARBA00021581"/>
    </source>
</evidence>
<comment type="similarity">
    <text evidence="2 17">Belongs to the UppP family.</text>
</comment>
<feature type="transmembrane region" description="Helical" evidence="17">
    <location>
        <begin position="149"/>
        <end position="176"/>
    </location>
</feature>
<feature type="transmembrane region" description="Helical" evidence="17">
    <location>
        <begin position="188"/>
        <end position="207"/>
    </location>
</feature>
<evidence type="ECO:0000256" key="14">
    <source>
        <dbReference type="ARBA" id="ARBA00032707"/>
    </source>
</evidence>
<reference evidence="18 19" key="1">
    <citation type="submission" date="2019-03" db="EMBL/GenBank/DDBJ databases">
        <title>Genomic Encyclopedia of Type Strains, Phase IV (KMG-IV): sequencing the most valuable type-strain genomes for metagenomic binning, comparative biology and taxonomic classification.</title>
        <authorList>
            <person name="Goeker M."/>
        </authorList>
    </citation>
    <scope>NUCLEOTIDE SEQUENCE [LARGE SCALE GENOMIC DNA]</scope>
    <source>
        <strain evidence="18 19">DSM 24455</strain>
    </source>
</reference>
<dbReference type="Proteomes" id="UP000295325">
    <property type="component" value="Unassembled WGS sequence"/>
</dbReference>
<keyword evidence="9 17" id="KW-0573">Peptidoglycan synthesis</keyword>
<dbReference type="PANTHER" id="PTHR30622:SF3">
    <property type="entry name" value="UNDECAPRENYL-DIPHOSPHATASE"/>
    <property type="match status" value="1"/>
</dbReference>
<evidence type="ECO:0000256" key="8">
    <source>
        <dbReference type="ARBA" id="ARBA00022960"/>
    </source>
</evidence>
<proteinExistence type="inferred from homology"/>
<dbReference type="GO" id="GO:0071555">
    <property type="term" value="P:cell wall organization"/>
    <property type="evidence" value="ECO:0007669"/>
    <property type="project" value="UniProtKB-KW"/>
</dbReference>
<comment type="caution">
    <text evidence="18">The sequence shown here is derived from an EMBL/GenBank/DDBJ whole genome shotgun (WGS) entry which is preliminary data.</text>
</comment>
<keyword evidence="13 17" id="KW-0961">Cell wall biogenesis/degradation</keyword>
<evidence type="ECO:0000256" key="3">
    <source>
        <dbReference type="ARBA" id="ARBA00012374"/>
    </source>
</evidence>
<dbReference type="OrthoDB" id="9808289at2"/>
<feature type="transmembrane region" description="Helical" evidence="17">
    <location>
        <begin position="41"/>
        <end position="61"/>
    </location>
</feature>
<keyword evidence="7 17" id="KW-0378">Hydrolase</keyword>
<evidence type="ECO:0000256" key="10">
    <source>
        <dbReference type="ARBA" id="ARBA00022989"/>
    </source>
</evidence>
<dbReference type="GO" id="GO:0005886">
    <property type="term" value="C:plasma membrane"/>
    <property type="evidence" value="ECO:0007669"/>
    <property type="project" value="UniProtKB-SubCell"/>
</dbReference>
<evidence type="ECO:0000256" key="13">
    <source>
        <dbReference type="ARBA" id="ARBA00023316"/>
    </source>
</evidence>
<protein>
    <recommendedName>
        <fullName evidence="4 17">Undecaprenyl-diphosphatase</fullName>
        <ecNumber evidence="3 17">3.6.1.27</ecNumber>
    </recommendedName>
    <alternativeName>
        <fullName evidence="15 17">Bacitracin resistance protein</fullName>
    </alternativeName>
    <alternativeName>
        <fullName evidence="14 17">Undecaprenyl pyrophosphate phosphatase</fullName>
    </alternativeName>
</protein>
<evidence type="ECO:0000256" key="11">
    <source>
        <dbReference type="ARBA" id="ARBA00023136"/>
    </source>
</evidence>
<evidence type="ECO:0000256" key="17">
    <source>
        <dbReference type="HAMAP-Rule" id="MF_01006"/>
    </source>
</evidence>
<evidence type="ECO:0000256" key="7">
    <source>
        <dbReference type="ARBA" id="ARBA00022801"/>
    </source>
</evidence>
<dbReference type="Pfam" id="PF02673">
    <property type="entry name" value="BacA"/>
    <property type="match status" value="1"/>
</dbReference>
<keyword evidence="5 17" id="KW-1003">Cell membrane</keyword>
<comment type="miscellaneous">
    <text evidence="17">Bacitracin is thought to be involved in the inhibition of peptidoglycan synthesis by sequestering undecaprenyl diphosphate, thereby reducing the pool of lipid carrier available.</text>
</comment>
<evidence type="ECO:0000256" key="15">
    <source>
        <dbReference type="ARBA" id="ARBA00032932"/>
    </source>
</evidence>
<dbReference type="GO" id="GO:0046677">
    <property type="term" value="P:response to antibiotic"/>
    <property type="evidence" value="ECO:0007669"/>
    <property type="project" value="UniProtKB-UniRule"/>
</dbReference>
<dbReference type="InterPro" id="IPR003824">
    <property type="entry name" value="UppP"/>
</dbReference>
<keyword evidence="10 17" id="KW-1133">Transmembrane helix</keyword>
<evidence type="ECO:0000256" key="1">
    <source>
        <dbReference type="ARBA" id="ARBA00004651"/>
    </source>
</evidence>
<comment type="subcellular location">
    <subcellularLocation>
        <location evidence="1 17">Cell membrane</location>
        <topology evidence="1 17">Multi-pass membrane protein</topology>
    </subcellularLocation>
</comment>
<dbReference type="HAMAP" id="MF_01006">
    <property type="entry name" value="Undec_diphosphatase"/>
    <property type="match status" value="1"/>
</dbReference>
<dbReference type="EC" id="3.6.1.27" evidence="3 17"/>
<dbReference type="GO" id="GO:0050380">
    <property type="term" value="F:undecaprenyl-diphosphatase activity"/>
    <property type="evidence" value="ECO:0007669"/>
    <property type="project" value="UniProtKB-UniRule"/>
</dbReference>
<dbReference type="NCBIfam" id="NF001391">
    <property type="entry name" value="PRK00281.1-5"/>
    <property type="match status" value="1"/>
</dbReference>
<feature type="transmembrane region" description="Helical" evidence="17">
    <location>
        <begin position="81"/>
        <end position="99"/>
    </location>
</feature>
<dbReference type="PANTHER" id="PTHR30622">
    <property type="entry name" value="UNDECAPRENYL-DIPHOSPHATASE"/>
    <property type="match status" value="1"/>
</dbReference>
<keyword evidence="12 17" id="KW-0046">Antibiotic resistance</keyword>
<sequence length="267" mass="29638">MSLILIAIILGIIEGLTEFLPVSSTGHLIIFSHYVDFSGEFANTFNIVIQLGAIIAVVLYFWNKLFPNFKDKGQSRRVYRLWGKVVVGVIPAVIFGVLFEDAIDKYLMDNPLPVATALIVGGLLLLYAERRLKRVKVTSTDDITYRDSFVVGLFQCLALWPGMSRSASTIIGGLFLGLSREVAAELSFFLAVPTIAGASLLKVWKFIKTGYVFTSSEWIILFIGTAVSFIVAYIVVAAFMGYIKKRKLAPFAYYRIVLGIIVLLLLM</sequence>
<evidence type="ECO:0000256" key="2">
    <source>
        <dbReference type="ARBA" id="ARBA00010621"/>
    </source>
</evidence>
<accession>A0A4R7KBR7</accession>
<evidence type="ECO:0000256" key="9">
    <source>
        <dbReference type="ARBA" id="ARBA00022984"/>
    </source>
</evidence>
<dbReference type="RefSeq" id="WP_133629079.1">
    <property type="nucleotide sequence ID" value="NZ_SOAZ01000027.1"/>
</dbReference>
<evidence type="ECO:0000313" key="18">
    <source>
        <dbReference type="EMBL" id="TDT50540.1"/>
    </source>
</evidence>
<gene>
    <name evidence="17" type="primary">uppP</name>
    <name evidence="18" type="ORF">EDD71_1273</name>
</gene>
<dbReference type="AlphaFoldDB" id="A0A4R7KBR7"/>
<evidence type="ECO:0000256" key="5">
    <source>
        <dbReference type="ARBA" id="ARBA00022475"/>
    </source>
</evidence>
<feature type="transmembrane region" description="Helical" evidence="17">
    <location>
        <begin position="248"/>
        <end position="266"/>
    </location>
</feature>
<dbReference type="GO" id="GO:0008360">
    <property type="term" value="P:regulation of cell shape"/>
    <property type="evidence" value="ECO:0007669"/>
    <property type="project" value="UniProtKB-KW"/>
</dbReference>
<evidence type="ECO:0000313" key="19">
    <source>
        <dbReference type="Proteomes" id="UP000295325"/>
    </source>
</evidence>
<evidence type="ECO:0000256" key="16">
    <source>
        <dbReference type="ARBA" id="ARBA00047594"/>
    </source>
</evidence>
<keyword evidence="6 17" id="KW-0812">Transmembrane</keyword>
<keyword evidence="11 17" id="KW-0472">Membrane</keyword>
<feature type="transmembrane region" description="Helical" evidence="17">
    <location>
        <begin position="111"/>
        <end position="128"/>
    </location>
</feature>
<dbReference type="NCBIfam" id="NF001390">
    <property type="entry name" value="PRK00281.1-4"/>
    <property type="match status" value="1"/>
</dbReference>
<dbReference type="NCBIfam" id="TIGR00753">
    <property type="entry name" value="undec_PP_bacA"/>
    <property type="match status" value="1"/>
</dbReference>
<comment type="catalytic activity">
    <reaction evidence="16 17">
        <text>di-trans,octa-cis-undecaprenyl diphosphate + H2O = di-trans,octa-cis-undecaprenyl phosphate + phosphate + H(+)</text>
        <dbReference type="Rhea" id="RHEA:28094"/>
        <dbReference type="ChEBI" id="CHEBI:15377"/>
        <dbReference type="ChEBI" id="CHEBI:15378"/>
        <dbReference type="ChEBI" id="CHEBI:43474"/>
        <dbReference type="ChEBI" id="CHEBI:58405"/>
        <dbReference type="ChEBI" id="CHEBI:60392"/>
        <dbReference type="EC" id="3.6.1.27"/>
    </reaction>
</comment>
<evidence type="ECO:0000256" key="12">
    <source>
        <dbReference type="ARBA" id="ARBA00023251"/>
    </source>
</evidence>
<evidence type="ECO:0000256" key="6">
    <source>
        <dbReference type="ARBA" id="ARBA00022692"/>
    </source>
</evidence>
<keyword evidence="8 17" id="KW-0133">Cell shape</keyword>
<feature type="transmembrane region" description="Helical" evidence="17">
    <location>
        <begin position="219"/>
        <end position="242"/>
    </location>
</feature>
<keyword evidence="19" id="KW-1185">Reference proteome</keyword>